<dbReference type="InterPro" id="IPR011011">
    <property type="entry name" value="Znf_FYVE_PHD"/>
</dbReference>
<protein>
    <recommendedName>
        <fullName evidence="2">Phorbol-ester/DAG-type domain-containing protein</fullName>
    </recommendedName>
</protein>
<proteinExistence type="predicted"/>
<dbReference type="SUPFAM" id="SSF57903">
    <property type="entry name" value="FYVE/PHD zinc finger"/>
    <property type="match status" value="1"/>
</dbReference>
<feature type="non-terminal residue" evidence="1">
    <location>
        <position position="1"/>
    </location>
</feature>
<dbReference type="EMBL" id="BARU01005228">
    <property type="protein sequence ID" value="GAH28496.1"/>
    <property type="molecule type" value="Genomic_DNA"/>
</dbReference>
<name>X1E5I1_9ZZZZ</name>
<evidence type="ECO:0000313" key="1">
    <source>
        <dbReference type="EMBL" id="GAH28496.1"/>
    </source>
</evidence>
<accession>X1E5I1</accession>
<dbReference type="AlphaFoldDB" id="X1E5I1"/>
<evidence type="ECO:0008006" key="2">
    <source>
        <dbReference type="Google" id="ProtNLM"/>
    </source>
</evidence>
<reference evidence="1" key="1">
    <citation type="journal article" date="2014" name="Front. Microbiol.">
        <title>High frequency of phylogenetically diverse reductive dehalogenase-homologous genes in deep subseafloor sedimentary metagenomes.</title>
        <authorList>
            <person name="Kawai M."/>
            <person name="Futagami T."/>
            <person name="Toyoda A."/>
            <person name="Takaki Y."/>
            <person name="Nishi S."/>
            <person name="Hori S."/>
            <person name="Arai W."/>
            <person name="Tsubouchi T."/>
            <person name="Morono Y."/>
            <person name="Uchiyama I."/>
            <person name="Ito T."/>
            <person name="Fujiyama A."/>
            <person name="Inagaki F."/>
            <person name="Takami H."/>
        </authorList>
    </citation>
    <scope>NUCLEOTIDE SEQUENCE</scope>
    <source>
        <strain evidence="1">Expedition CK06-06</strain>
    </source>
</reference>
<comment type="caution">
    <text evidence="1">The sequence shown here is derived from an EMBL/GenBank/DDBJ whole genome shotgun (WGS) entry which is preliminary data.</text>
</comment>
<organism evidence="1">
    <name type="scientific">marine sediment metagenome</name>
    <dbReference type="NCBI Taxonomy" id="412755"/>
    <lineage>
        <taxon>unclassified sequences</taxon>
        <taxon>metagenomes</taxon>
        <taxon>ecological metagenomes</taxon>
    </lineage>
</organism>
<sequence>GCPGDKIPRSAFPKISEYVTINGGWLITTDWALRHIVENIFPGYIRWNGQKTADAVVACQIVEPNHPFLEGVLSEIQQAKWQKMTAKDTKKAEFKWWLENRSFPIQVINPAVHTLIKSYQIQKKWGEDPVLCYFDHGNAGGRVIHLISHTHLQKGGAKGKYASALILTNILDEKVSAKMGISKKPAKGYVSDWEQPQTYAQPQQETSFVQNDQYLTPSSSNMGLTGTAQIVEIDANDPNFSYADKCIYCGYDYGEYTGKIYKCQSCGTTYHENCLNTQINEGTCKNCGNILLW</sequence>
<gene>
    <name evidence="1" type="ORF">S03H2_10121</name>
</gene>